<dbReference type="HOGENOM" id="CLU_1189256_0_0_6"/>
<proteinExistence type="predicted"/>
<dbReference type="KEGG" id="tcy:Thicy_1459"/>
<evidence type="ECO:0008006" key="3">
    <source>
        <dbReference type="Google" id="ProtNLM"/>
    </source>
</evidence>
<dbReference type="InterPro" id="IPR021974">
    <property type="entry name" value="DUF3581"/>
</dbReference>
<sequence length="241" mass="27171">MFLDDFYQTRSNATQLPSFVVQPEQASRFAKRVAGDFNPLHNPDSKRFCVPGDLLFSISLAQLGLAKYISVKFVGMLSDNRELNFVPDQDHSYLIQDSDAKTFLSLTHQNTLSQDPQIIAPFIEAYVAFSGESFPNLLVPIMAEHNIMINPARPMVMYESMAVHFEQTPTANMRLEYAGYTIDSQAKRAQVTLKFSILDGNNLLGYGNKVMLLSGLREYDHEAMQQVCDDYATIKSNYAES</sequence>
<dbReference type="Proteomes" id="UP000009232">
    <property type="component" value="Chromosome"/>
</dbReference>
<protein>
    <recommendedName>
        <fullName evidence="3">DUF3581 domain-containing protein</fullName>
    </recommendedName>
</protein>
<name>F6DA88_THICA</name>
<evidence type="ECO:0000313" key="1">
    <source>
        <dbReference type="EMBL" id="AEG32219.1"/>
    </source>
</evidence>
<dbReference type="RefSeq" id="WP_013835994.1">
    <property type="nucleotide sequence ID" value="NC_015581.1"/>
</dbReference>
<dbReference type="STRING" id="717773.Thicy_1459"/>
<dbReference type="OrthoDB" id="5892138at2"/>
<organism evidence="1 2">
    <name type="scientific">Thiomicrospira cyclica (strain DSM 14477 / JCM 11371 / ALM1)</name>
    <name type="common">Thioalkalimicrobium cyclicum</name>
    <dbReference type="NCBI Taxonomy" id="717773"/>
    <lineage>
        <taxon>Bacteria</taxon>
        <taxon>Pseudomonadati</taxon>
        <taxon>Pseudomonadota</taxon>
        <taxon>Gammaproteobacteria</taxon>
        <taxon>Thiotrichales</taxon>
        <taxon>Piscirickettsiaceae</taxon>
        <taxon>Thiomicrospira</taxon>
    </lineage>
</organism>
<evidence type="ECO:0000313" key="2">
    <source>
        <dbReference type="Proteomes" id="UP000009232"/>
    </source>
</evidence>
<dbReference type="EMBL" id="CP002776">
    <property type="protein sequence ID" value="AEG32219.1"/>
    <property type="molecule type" value="Genomic_DNA"/>
</dbReference>
<accession>F6DA88</accession>
<reference evidence="1 2" key="1">
    <citation type="submission" date="2011-05" db="EMBL/GenBank/DDBJ databases">
        <title>Complete sequence of Thioalkalimicrobium cyclicum ALM1.</title>
        <authorList>
            <consortium name="US DOE Joint Genome Institute"/>
            <person name="Lucas S."/>
            <person name="Han J."/>
            <person name="Lapidus A."/>
            <person name="Cheng J.-F."/>
            <person name="Goodwin L."/>
            <person name="Pitluck S."/>
            <person name="Peters L."/>
            <person name="Mikhailova N."/>
            <person name="Davenport K."/>
            <person name="Han C."/>
            <person name="Tapia R."/>
            <person name="Land M."/>
            <person name="Hauser L."/>
            <person name="Kyrpides N."/>
            <person name="Ivanova N."/>
            <person name="Pagani I."/>
            <person name="Kappler U."/>
            <person name="Woyke T."/>
        </authorList>
    </citation>
    <scope>NUCLEOTIDE SEQUENCE [LARGE SCALE GENOMIC DNA]</scope>
    <source>
        <strain evidence="2">DSM 14477 / JCM 11371 / ALM1</strain>
    </source>
</reference>
<keyword evidence="2" id="KW-1185">Reference proteome</keyword>
<gene>
    <name evidence="1" type="ordered locus">Thicy_1459</name>
</gene>
<dbReference type="AlphaFoldDB" id="F6DA88"/>
<dbReference type="Pfam" id="PF12119">
    <property type="entry name" value="DUF3581"/>
    <property type="match status" value="1"/>
</dbReference>
<dbReference type="eggNOG" id="ENOG502ZWH8">
    <property type="taxonomic scope" value="Bacteria"/>
</dbReference>